<comment type="caution">
    <text evidence="2">The sequence shown here is derived from an EMBL/GenBank/DDBJ whole genome shotgun (WGS) entry which is preliminary data.</text>
</comment>
<dbReference type="OrthoDB" id="5953769at2"/>
<evidence type="ECO:0000313" key="2">
    <source>
        <dbReference type="EMBL" id="PWG62927.1"/>
    </source>
</evidence>
<proteinExistence type="predicted"/>
<accession>A0A2U2N1I4</accession>
<evidence type="ECO:0000313" key="3">
    <source>
        <dbReference type="Proteomes" id="UP000245474"/>
    </source>
</evidence>
<dbReference type="AlphaFoldDB" id="A0A2U2N1I4"/>
<evidence type="ECO:0000259" key="1">
    <source>
        <dbReference type="Pfam" id="PF12281"/>
    </source>
</evidence>
<feature type="domain" description="Nucleotidyltransferase-like" evidence="1">
    <location>
        <begin position="113"/>
        <end position="317"/>
    </location>
</feature>
<organism evidence="2 3">
    <name type="scientific">Sediminicurvatus halobius</name>
    <dbReference type="NCBI Taxonomy" id="2182432"/>
    <lineage>
        <taxon>Bacteria</taxon>
        <taxon>Pseudomonadati</taxon>
        <taxon>Pseudomonadota</taxon>
        <taxon>Gammaproteobacteria</taxon>
        <taxon>Chromatiales</taxon>
        <taxon>Ectothiorhodospiraceae</taxon>
        <taxon>Sediminicurvatus</taxon>
    </lineage>
</organism>
<gene>
    <name evidence="2" type="ORF">DEM34_10005</name>
</gene>
<keyword evidence="3" id="KW-1185">Reference proteome</keyword>
<dbReference type="RefSeq" id="WP_109678676.1">
    <property type="nucleotide sequence ID" value="NZ_CP086615.1"/>
</dbReference>
<dbReference type="EMBL" id="QFFI01000014">
    <property type="protein sequence ID" value="PWG62927.1"/>
    <property type="molecule type" value="Genomic_DNA"/>
</dbReference>
<reference evidence="2 3" key="1">
    <citation type="submission" date="2018-05" db="EMBL/GenBank/DDBJ databases">
        <title>Spiribacter halobius sp. nov., a moderately halophilic bacterium isolated from marine solar saltern.</title>
        <authorList>
            <person name="Zheng W.-S."/>
            <person name="Lu D.-C."/>
            <person name="Du Z.-J."/>
        </authorList>
    </citation>
    <scope>NUCLEOTIDE SEQUENCE [LARGE SCALE GENOMIC DNA]</scope>
    <source>
        <strain evidence="2 3">E85</strain>
    </source>
</reference>
<dbReference type="Pfam" id="PF12281">
    <property type="entry name" value="NTP_transf_8"/>
    <property type="match status" value="1"/>
</dbReference>
<name>A0A2U2N1I4_9GAMM</name>
<sequence length="352" mass="38713">MTPEPLSLTARTLYAELREQTLAIGATENLAETPGTVVPKTVRGNRYLYYQYRDLSGQTRQAYLGPDDKRTRRWVDQLRERAHDRAEDLQRLNELRAAFLAAGGVPMDSAPLRVLKAFADAGLLQPGPGSAVLVGTHAFNALGNLLGVRWRTHMRTQDLDLAGEADIDIALRRPRTSAPDVLEQLGMGFIPVPTLDPRSPSTSFRVRGRELRVDLLAPQVGKATGSAVRVPALNAPAQPVRFLDYLLEGAIPAAIAGRRALVLANVPLPERFALHKLLVSESRPPAFSSKAGKDRIQALQLLQVLIEEAPDDLREAKIRLVERGAGWSDRLHRALARSEREAPEVVRVIEGI</sequence>
<dbReference type="InterPro" id="IPR058575">
    <property type="entry name" value="NTP_transf_8_dom"/>
</dbReference>
<dbReference type="Proteomes" id="UP000245474">
    <property type="component" value="Unassembled WGS sequence"/>
</dbReference>
<protein>
    <recommendedName>
        <fullName evidence="1">Nucleotidyltransferase-like domain-containing protein</fullName>
    </recommendedName>
</protein>